<organism evidence="2 3">
    <name type="scientific">Cohnella nanjingensis</name>
    <dbReference type="NCBI Taxonomy" id="1387779"/>
    <lineage>
        <taxon>Bacteria</taxon>
        <taxon>Bacillati</taxon>
        <taxon>Bacillota</taxon>
        <taxon>Bacilli</taxon>
        <taxon>Bacillales</taxon>
        <taxon>Paenibacillaceae</taxon>
        <taxon>Cohnella</taxon>
    </lineage>
</organism>
<dbReference type="EMBL" id="JACJVP010000007">
    <property type="protein sequence ID" value="MBB6670223.1"/>
    <property type="molecule type" value="Genomic_DNA"/>
</dbReference>
<proteinExistence type="predicted"/>
<dbReference type="Pfam" id="PF14246">
    <property type="entry name" value="TetR_C_7"/>
    <property type="match status" value="1"/>
</dbReference>
<dbReference type="InterPro" id="IPR039536">
    <property type="entry name" value="TetR_C_Proteobacteria"/>
</dbReference>
<dbReference type="RefSeq" id="WP_185141666.1">
    <property type="nucleotide sequence ID" value="NZ_JACJVP010000007.1"/>
</dbReference>
<dbReference type="AlphaFoldDB" id="A0A7X0VEF5"/>
<evidence type="ECO:0000313" key="2">
    <source>
        <dbReference type="EMBL" id="MBB6670223.1"/>
    </source>
</evidence>
<evidence type="ECO:0000313" key="3">
    <source>
        <dbReference type="Proteomes" id="UP000547209"/>
    </source>
</evidence>
<dbReference type="Proteomes" id="UP000547209">
    <property type="component" value="Unassembled WGS sequence"/>
</dbReference>
<dbReference type="Gene3D" id="1.10.357.10">
    <property type="entry name" value="Tetracycline Repressor, domain 2"/>
    <property type="match status" value="1"/>
</dbReference>
<evidence type="ECO:0000259" key="1">
    <source>
        <dbReference type="Pfam" id="PF14246"/>
    </source>
</evidence>
<keyword evidence="3" id="KW-1185">Reference proteome</keyword>
<sequence length="95" mass="10943">MAIRDDSRPPILLRLREGFTTRNEGPHRANEAVERYLSKEKQLGRVGQGMDPRAAADLLLGSCFQHAFQLNFLGKQESQEERMQYANRLLDMLLQ</sequence>
<gene>
    <name evidence="2" type="ORF">H7C19_05935</name>
</gene>
<name>A0A7X0VEF5_9BACL</name>
<comment type="caution">
    <text evidence="2">The sequence shown here is derived from an EMBL/GenBank/DDBJ whole genome shotgun (WGS) entry which is preliminary data.</text>
</comment>
<protein>
    <submittedName>
        <fullName evidence="2">TetR/AcrR family transcriptional regulator C-terminal domain-containing protein</fullName>
    </submittedName>
</protein>
<accession>A0A7X0VEF5</accession>
<feature type="domain" description="Transcriptional regulator TetR C-terminal Proteobacteria type" evidence="1">
    <location>
        <begin position="23"/>
        <end position="94"/>
    </location>
</feature>
<reference evidence="2 3" key="1">
    <citation type="submission" date="2020-08" db="EMBL/GenBank/DDBJ databases">
        <title>Cohnella phylogeny.</title>
        <authorList>
            <person name="Dunlap C."/>
        </authorList>
    </citation>
    <scope>NUCLEOTIDE SEQUENCE [LARGE SCALE GENOMIC DNA]</scope>
    <source>
        <strain evidence="2 3">DSM 28246</strain>
    </source>
</reference>